<dbReference type="PRINTS" id="PR00110">
    <property type="entry name" value="ALPHAAMYLASE"/>
</dbReference>
<dbReference type="EC" id="3.2.1.1" evidence="3"/>
<keyword evidence="3" id="KW-0119">Carbohydrate metabolism</keyword>
<sequence>MLDLWYKSAVIYCIDVETFMDGNGDGIGDFEGLIDRLDYIAGLGINCIWLMPFYPTPNRDNGYDITDYYNVDPRLGTLGDFVEFLRQANDRGMRVIVDLVINHTSIDHPWFKAACKDQHSKYRDYYVWSKEKPADADEGIIFPGYQDSTWTYNKEAGAYYFHRFFEHQADLNIGNPQVREEFYKIMGFWLQLGISGFRVDAAPFLIELKGIEKQADIKDPYRYLKEMRNFLSWRRGDAIILAEANVPMEDVPKYFDDGDKLQMLFSFIVNQYLMLALAREAVAPLIKGLKAAPEIPDICQWAHFIRNHDELSLDKLSESEREDILTKFHQDKEQVWIYDRGIRRRFPPLVQGDERRIRLAYSLMFTMPGTPVLKAGEEIGMGDDLSLKQRDASRTPMQWSAESNGGFSTAPSDQLIRPVIKEGEYGYPHLNVIAQRRDPYSLLNWMERAIRMLKECPEFGWGNWELIETDNSGVLALRYQWRDGTVVALHNLASDACTVSLKLSSVRESNWIDLLGDKSYEPIKHPERGIQLEGYGYRWVRVGREHL</sequence>
<dbReference type="SUPFAM" id="SSF51011">
    <property type="entry name" value="Glycosyl hydrolase domain"/>
    <property type="match status" value="1"/>
</dbReference>
<dbReference type="GO" id="GO:0004556">
    <property type="term" value="F:alpha-amylase activity"/>
    <property type="evidence" value="ECO:0007669"/>
    <property type="project" value="UniProtKB-UniRule"/>
</dbReference>
<dbReference type="CDD" id="cd11334">
    <property type="entry name" value="AmyAc_TreS"/>
    <property type="match status" value="1"/>
</dbReference>
<dbReference type="InterPro" id="IPR054049">
    <property type="entry name" value="SupH-like_C"/>
</dbReference>
<dbReference type="InterPro" id="IPR017853">
    <property type="entry name" value="GH"/>
</dbReference>
<dbReference type="Gene3D" id="3.90.400.10">
    <property type="entry name" value="Oligo-1,6-glucosidase, Domain 2"/>
    <property type="match status" value="1"/>
</dbReference>
<evidence type="ECO:0000313" key="5">
    <source>
        <dbReference type="EMBL" id="MBW4434550.1"/>
    </source>
</evidence>
<evidence type="ECO:0000256" key="2">
    <source>
        <dbReference type="RuleBase" id="RU003615"/>
    </source>
</evidence>
<evidence type="ECO:0000259" key="4">
    <source>
        <dbReference type="SMART" id="SM00642"/>
    </source>
</evidence>
<dbReference type="AlphaFoldDB" id="A0A9E3LW03"/>
<evidence type="ECO:0000256" key="3">
    <source>
        <dbReference type="RuleBase" id="RU361134"/>
    </source>
</evidence>
<dbReference type="Pfam" id="PF00128">
    <property type="entry name" value="Alpha-amylase"/>
    <property type="match status" value="1"/>
</dbReference>
<dbReference type="GO" id="GO:0043169">
    <property type="term" value="F:cation binding"/>
    <property type="evidence" value="ECO:0007669"/>
    <property type="project" value="InterPro"/>
</dbReference>
<dbReference type="InterPro" id="IPR006046">
    <property type="entry name" value="Alpha_amylase"/>
</dbReference>
<dbReference type="Gene3D" id="2.60.40.1180">
    <property type="entry name" value="Golgi alpha-mannosidase II"/>
    <property type="match status" value="1"/>
</dbReference>
<dbReference type="InterPro" id="IPR006047">
    <property type="entry name" value="GH13_cat_dom"/>
</dbReference>
<dbReference type="PANTHER" id="PTHR10357:SF219">
    <property type="entry name" value="MALTOSE ALPHA-D-GLUCOSYLTRANSFERASE"/>
    <property type="match status" value="1"/>
</dbReference>
<reference evidence="5" key="1">
    <citation type="submission" date="2021-05" db="EMBL/GenBank/DDBJ databases">
        <authorList>
            <person name="Pietrasiak N."/>
            <person name="Ward R."/>
            <person name="Stajich J.E."/>
            <person name="Kurbessoian T."/>
        </authorList>
    </citation>
    <scope>NUCLEOTIDE SEQUENCE</scope>
    <source>
        <strain evidence="5">HA4357-MV3</strain>
    </source>
</reference>
<dbReference type="GO" id="GO:0005975">
    <property type="term" value="P:carbohydrate metabolic process"/>
    <property type="evidence" value="ECO:0007669"/>
    <property type="project" value="InterPro"/>
</dbReference>
<keyword evidence="3" id="KW-0378">Hydrolase</keyword>
<keyword evidence="3" id="KW-0326">Glycosidase</keyword>
<dbReference type="Pfam" id="PF22157">
    <property type="entry name" value="SupH-like_C"/>
    <property type="match status" value="1"/>
</dbReference>
<dbReference type="InterPro" id="IPR045857">
    <property type="entry name" value="O16G_dom_2"/>
</dbReference>
<dbReference type="PANTHER" id="PTHR10357">
    <property type="entry name" value="ALPHA-AMYLASE FAMILY MEMBER"/>
    <property type="match status" value="1"/>
</dbReference>
<dbReference type="InterPro" id="IPR013780">
    <property type="entry name" value="Glyco_hydro_b"/>
</dbReference>
<dbReference type="Gene3D" id="3.20.20.80">
    <property type="entry name" value="Glycosidases"/>
    <property type="match status" value="1"/>
</dbReference>
<name>A0A9E3LW03_9NOST</name>
<evidence type="ECO:0000313" key="6">
    <source>
        <dbReference type="Proteomes" id="UP000813215"/>
    </source>
</evidence>
<dbReference type="SMART" id="SM00642">
    <property type="entry name" value="Aamy"/>
    <property type="match status" value="1"/>
</dbReference>
<dbReference type="Proteomes" id="UP000813215">
    <property type="component" value="Unassembled WGS sequence"/>
</dbReference>
<proteinExistence type="inferred from homology"/>
<feature type="domain" description="Glycosyl hydrolase family 13 catalytic" evidence="4">
    <location>
        <begin position="13"/>
        <end position="394"/>
    </location>
</feature>
<accession>A0A9E3LW03</accession>
<comment type="similarity">
    <text evidence="1 2">Belongs to the glycosyl hydrolase 13 family.</text>
</comment>
<evidence type="ECO:0000256" key="1">
    <source>
        <dbReference type="ARBA" id="ARBA00008061"/>
    </source>
</evidence>
<organism evidence="5 6">
    <name type="scientific">Pelatocladus maniniholoensis HA4357-MV3</name>
    <dbReference type="NCBI Taxonomy" id="1117104"/>
    <lineage>
        <taxon>Bacteria</taxon>
        <taxon>Bacillati</taxon>
        <taxon>Cyanobacteriota</taxon>
        <taxon>Cyanophyceae</taxon>
        <taxon>Nostocales</taxon>
        <taxon>Nostocaceae</taxon>
        <taxon>Pelatocladus</taxon>
    </lineage>
</organism>
<dbReference type="EMBL" id="JAHHHW010000134">
    <property type="protein sequence ID" value="MBW4434550.1"/>
    <property type="molecule type" value="Genomic_DNA"/>
</dbReference>
<dbReference type="SUPFAM" id="SSF51445">
    <property type="entry name" value="(Trans)glycosidases"/>
    <property type="match status" value="1"/>
</dbReference>
<comment type="catalytic activity">
    <reaction evidence="3">
        <text>Endohydrolysis of (1-&gt;4)-alpha-D-glucosidic linkages in polysaccharides containing three or more (1-&gt;4)-alpha-linked D-glucose units.</text>
        <dbReference type="EC" id="3.2.1.1"/>
    </reaction>
</comment>
<reference evidence="5" key="2">
    <citation type="journal article" date="2022" name="Microbiol. Resour. Announc.">
        <title>Metagenome Sequencing to Explore Phylogenomics of Terrestrial Cyanobacteria.</title>
        <authorList>
            <person name="Ward R.D."/>
            <person name="Stajich J.E."/>
            <person name="Johansen J.R."/>
            <person name="Huntemann M."/>
            <person name="Clum A."/>
            <person name="Foster B."/>
            <person name="Foster B."/>
            <person name="Roux S."/>
            <person name="Palaniappan K."/>
            <person name="Varghese N."/>
            <person name="Mukherjee S."/>
            <person name="Reddy T.B.K."/>
            <person name="Daum C."/>
            <person name="Copeland A."/>
            <person name="Chen I.A."/>
            <person name="Ivanova N.N."/>
            <person name="Kyrpides N.C."/>
            <person name="Shapiro N."/>
            <person name="Eloe-Fadrosh E.A."/>
            <person name="Pietrasiak N."/>
        </authorList>
    </citation>
    <scope>NUCLEOTIDE SEQUENCE</scope>
    <source>
        <strain evidence="5">HA4357-MV3</strain>
    </source>
</reference>
<gene>
    <name evidence="5" type="ORF">KME28_23250</name>
</gene>
<comment type="caution">
    <text evidence="5">The sequence shown here is derived from an EMBL/GenBank/DDBJ whole genome shotgun (WGS) entry which is preliminary data.</text>
</comment>
<protein>
    <recommendedName>
        <fullName evidence="3">Alpha-amylase</fullName>
        <ecNumber evidence="3">3.2.1.1</ecNumber>
    </recommendedName>
</protein>